<organism evidence="2 3">
    <name type="scientific">Sutcliffiella rhizosphaerae</name>
    <dbReference type="NCBI Taxonomy" id="2880967"/>
    <lineage>
        <taxon>Bacteria</taxon>
        <taxon>Bacillati</taxon>
        <taxon>Bacillota</taxon>
        <taxon>Bacilli</taxon>
        <taxon>Bacillales</taxon>
        <taxon>Bacillaceae</taxon>
        <taxon>Sutcliffiella</taxon>
    </lineage>
</organism>
<evidence type="ECO:0000313" key="2">
    <source>
        <dbReference type="EMBL" id="CAG9621174.1"/>
    </source>
</evidence>
<dbReference type="Pfam" id="PF00874">
    <property type="entry name" value="PRD"/>
    <property type="match status" value="1"/>
</dbReference>
<dbReference type="SUPFAM" id="SSF63520">
    <property type="entry name" value="PTS-regulatory domain, PRD"/>
    <property type="match status" value="1"/>
</dbReference>
<gene>
    <name evidence="2" type="ORF">BACCIP111883_01946</name>
</gene>
<reference evidence="2 3" key="1">
    <citation type="submission" date="2021-10" db="EMBL/GenBank/DDBJ databases">
        <authorList>
            <person name="Criscuolo A."/>
        </authorList>
    </citation>
    <scope>NUCLEOTIDE SEQUENCE [LARGE SCALE GENOMIC DNA]</scope>
    <source>
        <strain evidence="3">CIP 111883</strain>
    </source>
</reference>
<proteinExistence type="predicted"/>
<dbReference type="PROSITE" id="PS51372">
    <property type="entry name" value="PRD_2"/>
    <property type="match status" value="1"/>
</dbReference>
<dbReference type="EMBL" id="CAKJTJ010000008">
    <property type="protein sequence ID" value="CAG9621174.1"/>
    <property type="molecule type" value="Genomic_DNA"/>
</dbReference>
<accession>A0ABN8A7S7</accession>
<sequence length="113" mass="13227">MLKERVEILLETDTITPRATDISLKTVDAFVESGQEEIYQMLITHLAMAITRMDRKDEMSAPPDFVMQEVFQSPYFQEAVKRVEWIEQQLSEPFPKEEKDFLHMHFVSVLSSC</sequence>
<evidence type="ECO:0000313" key="3">
    <source>
        <dbReference type="Proteomes" id="UP000789833"/>
    </source>
</evidence>
<name>A0ABN8A7S7_9BACI</name>
<dbReference type="Proteomes" id="UP000789833">
    <property type="component" value="Unassembled WGS sequence"/>
</dbReference>
<comment type="caution">
    <text evidence="2">The sequence shown here is derived from an EMBL/GenBank/DDBJ whole genome shotgun (WGS) entry which is preliminary data.</text>
</comment>
<protein>
    <recommendedName>
        <fullName evidence="1">PRD domain-containing protein</fullName>
    </recommendedName>
</protein>
<feature type="domain" description="PRD" evidence="1">
    <location>
        <begin position="3"/>
        <end position="113"/>
    </location>
</feature>
<evidence type="ECO:0000259" key="1">
    <source>
        <dbReference type="PROSITE" id="PS51372"/>
    </source>
</evidence>
<dbReference type="InterPro" id="IPR036634">
    <property type="entry name" value="PRD_sf"/>
</dbReference>
<keyword evidence="3" id="KW-1185">Reference proteome</keyword>
<dbReference type="RefSeq" id="WP_230501074.1">
    <property type="nucleotide sequence ID" value="NZ_CAKJTJ010000008.1"/>
</dbReference>
<dbReference type="Gene3D" id="1.10.1790.10">
    <property type="entry name" value="PRD domain"/>
    <property type="match status" value="1"/>
</dbReference>
<dbReference type="InterPro" id="IPR011608">
    <property type="entry name" value="PRD"/>
</dbReference>